<dbReference type="InterPro" id="IPR001357">
    <property type="entry name" value="BRCT_dom"/>
</dbReference>
<dbReference type="PANTHER" id="PTHR30231:SF41">
    <property type="entry name" value="DNA POLYMERASE III SUBUNIT EPSILON"/>
    <property type="match status" value="1"/>
</dbReference>
<evidence type="ECO:0000313" key="3">
    <source>
        <dbReference type="Proteomes" id="UP000641741"/>
    </source>
</evidence>
<dbReference type="RefSeq" id="WP_186968858.1">
    <property type="nucleotide sequence ID" value="NZ_JACOPK010000001.1"/>
</dbReference>
<evidence type="ECO:0000313" key="2">
    <source>
        <dbReference type="EMBL" id="MBC5694567.1"/>
    </source>
</evidence>
<dbReference type="Pfam" id="PF00533">
    <property type="entry name" value="BRCT"/>
    <property type="match status" value="1"/>
</dbReference>
<sequence length="396" mass="43521">MLIPPSRPWHRAENAEELLALSKKLGLTPKKAVEPKPLVYRDLLNGTSEPCQLVGCEGERYAIIDIGGVLHTIHIDCLADMQSGSRTRRTETEPDCPVYTVIDIETTGLDRQTAEIIEFGALRIENGTPSAQFSMLVQASAPVPPVCARLTGITDDMLAGQPEIREALSAFVAFIGDTPLVGQNLLDFDLPIINRICEEQSISPLRNRCCDTLLTARRCLTLSSYRLEALAAALGAEQSTAHRALGDCETTYRVFERLAEDYPAAVQWARPPRPRKTAPSAPRPRVTASQLAHFQSRPKAKDIVPATDLFDPAHPLFDKTCVLTGELLKLSDREAMQRIADCGGKNADNVTKKTDLLIVGGGSPREKKSGKVRKAEEYIEKGIPIQIISEEEFLQM</sequence>
<dbReference type="Proteomes" id="UP000641741">
    <property type="component" value="Unassembled WGS sequence"/>
</dbReference>
<keyword evidence="3" id="KW-1185">Reference proteome</keyword>
<dbReference type="InterPro" id="IPR036420">
    <property type="entry name" value="BRCT_dom_sf"/>
</dbReference>
<organism evidence="2 3">
    <name type="scientific">Agathobaculum hominis</name>
    <dbReference type="NCBI Taxonomy" id="2763014"/>
    <lineage>
        <taxon>Bacteria</taxon>
        <taxon>Bacillati</taxon>
        <taxon>Bacillota</taxon>
        <taxon>Clostridia</taxon>
        <taxon>Eubacteriales</taxon>
        <taxon>Butyricicoccaceae</taxon>
        <taxon>Agathobaculum</taxon>
    </lineage>
</organism>
<accession>A0ABR7GJT8</accession>
<dbReference type="PANTHER" id="PTHR30231">
    <property type="entry name" value="DNA POLYMERASE III SUBUNIT EPSILON"/>
    <property type="match status" value="1"/>
</dbReference>
<dbReference type="SMART" id="SM00479">
    <property type="entry name" value="EXOIII"/>
    <property type="match status" value="1"/>
</dbReference>
<dbReference type="InterPro" id="IPR012337">
    <property type="entry name" value="RNaseH-like_sf"/>
</dbReference>
<dbReference type="SUPFAM" id="SSF52113">
    <property type="entry name" value="BRCT domain"/>
    <property type="match status" value="1"/>
</dbReference>
<gene>
    <name evidence="2" type="ORF">H8S02_01170</name>
</gene>
<evidence type="ECO:0000259" key="1">
    <source>
        <dbReference type="PROSITE" id="PS50172"/>
    </source>
</evidence>
<dbReference type="Gene3D" id="3.30.420.10">
    <property type="entry name" value="Ribonuclease H-like superfamily/Ribonuclease H"/>
    <property type="match status" value="1"/>
</dbReference>
<proteinExistence type="predicted"/>
<dbReference type="SUPFAM" id="SSF53098">
    <property type="entry name" value="Ribonuclease H-like"/>
    <property type="match status" value="1"/>
</dbReference>
<dbReference type="EMBL" id="JACOPK010000001">
    <property type="protein sequence ID" value="MBC5694567.1"/>
    <property type="molecule type" value="Genomic_DNA"/>
</dbReference>
<dbReference type="InterPro" id="IPR006054">
    <property type="entry name" value="DnaQ"/>
</dbReference>
<dbReference type="Pfam" id="PF00929">
    <property type="entry name" value="RNase_T"/>
    <property type="match status" value="1"/>
</dbReference>
<comment type="caution">
    <text evidence="2">The sequence shown here is derived from an EMBL/GenBank/DDBJ whole genome shotgun (WGS) entry which is preliminary data.</text>
</comment>
<protein>
    <recommendedName>
        <fullName evidence="1">BRCT domain-containing protein</fullName>
    </recommendedName>
</protein>
<dbReference type="CDD" id="cd17748">
    <property type="entry name" value="BRCT_DNA_ligase_like"/>
    <property type="match status" value="1"/>
</dbReference>
<dbReference type="Gene3D" id="3.40.50.10190">
    <property type="entry name" value="BRCT domain"/>
    <property type="match status" value="1"/>
</dbReference>
<dbReference type="CDD" id="cd06127">
    <property type="entry name" value="DEDDh"/>
    <property type="match status" value="1"/>
</dbReference>
<dbReference type="PROSITE" id="PS50172">
    <property type="entry name" value="BRCT"/>
    <property type="match status" value="1"/>
</dbReference>
<reference evidence="2 3" key="1">
    <citation type="submission" date="2020-08" db="EMBL/GenBank/DDBJ databases">
        <title>Genome public.</title>
        <authorList>
            <person name="Liu C."/>
            <person name="Sun Q."/>
        </authorList>
    </citation>
    <scope>NUCLEOTIDE SEQUENCE [LARGE SCALE GENOMIC DNA]</scope>
    <source>
        <strain evidence="2 3">M2</strain>
    </source>
</reference>
<feature type="domain" description="BRCT" evidence="1">
    <location>
        <begin position="311"/>
        <end position="396"/>
    </location>
</feature>
<dbReference type="NCBIfam" id="TIGR00573">
    <property type="entry name" value="dnaq"/>
    <property type="match status" value="1"/>
</dbReference>
<dbReference type="InterPro" id="IPR036397">
    <property type="entry name" value="RNaseH_sf"/>
</dbReference>
<name>A0ABR7GJT8_9FIRM</name>
<dbReference type="InterPro" id="IPR013520">
    <property type="entry name" value="Ribonucl_H"/>
</dbReference>